<name>A0ABZ0W619_9BACT</name>
<sequence length="75" mass="8695">MKNKRIKDIEIISKGSYYNLIYTDKSRALLQVGKDRLLIPKGKDTEIVGYNFNDMDLSSDNLKDVLRRLGYPVIM</sequence>
<organism evidence="1 2">
    <name type="scientific">Niabella yanshanensis</name>
    <dbReference type="NCBI Taxonomy" id="577386"/>
    <lineage>
        <taxon>Bacteria</taxon>
        <taxon>Pseudomonadati</taxon>
        <taxon>Bacteroidota</taxon>
        <taxon>Chitinophagia</taxon>
        <taxon>Chitinophagales</taxon>
        <taxon>Chitinophagaceae</taxon>
        <taxon>Niabella</taxon>
    </lineage>
</organism>
<keyword evidence="2" id="KW-1185">Reference proteome</keyword>
<proteinExistence type="predicted"/>
<evidence type="ECO:0000313" key="1">
    <source>
        <dbReference type="EMBL" id="WQD38631.1"/>
    </source>
</evidence>
<gene>
    <name evidence="1" type="ORF">U0035_00530</name>
</gene>
<protein>
    <submittedName>
        <fullName evidence="1">Uncharacterized protein</fullName>
    </submittedName>
</protein>
<evidence type="ECO:0000313" key="2">
    <source>
        <dbReference type="Proteomes" id="UP001325680"/>
    </source>
</evidence>
<dbReference type="RefSeq" id="WP_114791370.1">
    <property type="nucleotide sequence ID" value="NZ_CP139960.1"/>
</dbReference>
<reference evidence="1 2" key="1">
    <citation type="submission" date="2023-12" db="EMBL/GenBank/DDBJ databases">
        <title>Genome sequencing and assembly of bacterial species from a model synthetic community.</title>
        <authorList>
            <person name="Hogle S.L."/>
        </authorList>
    </citation>
    <scope>NUCLEOTIDE SEQUENCE [LARGE SCALE GENOMIC DNA]</scope>
    <source>
        <strain evidence="1 2">HAMBI_3031</strain>
    </source>
</reference>
<dbReference type="Proteomes" id="UP001325680">
    <property type="component" value="Chromosome"/>
</dbReference>
<accession>A0ABZ0W619</accession>
<dbReference type="EMBL" id="CP139960">
    <property type="protein sequence ID" value="WQD38631.1"/>
    <property type="molecule type" value="Genomic_DNA"/>
</dbReference>